<evidence type="ECO:0000313" key="3">
    <source>
        <dbReference type="Proteomes" id="UP000283210"/>
    </source>
</evidence>
<evidence type="ECO:0000256" key="1">
    <source>
        <dbReference type="SAM" id="MobiDB-lite"/>
    </source>
</evidence>
<dbReference type="AlphaFoldDB" id="A0A437CEN6"/>
<name>A0A437CEN6_ORYJA</name>
<dbReference type="EMBL" id="CM012454">
    <property type="protein sequence ID" value="RVE60754.1"/>
    <property type="molecule type" value="Genomic_DNA"/>
</dbReference>
<reference evidence="2 3" key="2">
    <citation type="submission" date="2019-01" db="EMBL/GenBank/DDBJ databases">
        <title>A chromosome length genome reference of the Java medaka (oryzias javanicus).</title>
        <authorList>
            <person name="Herpin A."/>
            <person name="Takehana Y."/>
            <person name="Naruse K."/>
            <person name="Ansai S."/>
            <person name="Kawaguchi M."/>
        </authorList>
    </citation>
    <scope>NUCLEOTIDE SEQUENCE [LARGE SCALE GENOMIC DNA]</scope>
    <source>
        <strain evidence="2">RS831</strain>
        <tissue evidence="2">Whole body</tissue>
    </source>
</reference>
<reference evidence="2 3" key="1">
    <citation type="submission" date="2018-11" db="EMBL/GenBank/DDBJ databases">
        <authorList>
            <person name="Lopez-Roques C."/>
            <person name="Donnadieu C."/>
            <person name="Bouchez O."/>
            <person name="Klopp C."/>
            <person name="Cabau C."/>
            <person name="Zahm M."/>
        </authorList>
    </citation>
    <scope>NUCLEOTIDE SEQUENCE [LARGE SCALE GENOMIC DNA]</scope>
    <source>
        <strain evidence="2">RS831</strain>
        <tissue evidence="2">Whole body</tissue>
    </source>
</reference>
<sequence length="183" mass="19735">MSLSSSTLYHSSVRCVIVTVGLTPPPVNTTSAPTQSVIVTEQTTFETVQASHVAPSPTDTSTVTTHLTTTTPAGNTSPPPVNITSDPIQSITVTKQTTAPTHESTVSTQLIPAGKNFVVALSIGISTNLPWEDIKDEFLSLLKAEFEVRRSKPILLLSSHKLRRGRWNSTKKMAFMGKTDQSF</sequence>
<accession>A0A437CEN6</accession>
<dbReference type="Proteomes" id="UP000283210">
    <property type="component" value="Chromosome 18"/>
</dbReference>
<feature type="region of interest" description="Disordered" evidence="1">
    <location>
        <begin position="48"/>
        <end position="81"/>
    </location>
</feature>
<proteinExistence type="predicted"/>
<organism evidence="2 3">
    <name type="scientific">Oryzias javanicus</name>
    <name type="common">Javanese ricefish</name>
    <name type="synonym">Aplocheilus javanicus</name>
    <dbReference type="NCBI Taxonomy" id="123683"/>
    <lineage>
        <taxon>Eukaryota</taxon>
        <taxon>Metazoa</taxon>
        <taxon>Chordata</taxon>
        <taxon>Craniata</taxon>
        <taxon>Vertebrata</taxon>
        <taxon>Euteleostomi</taxon>
        <taxon>Actinopterygii</taxon>
        <taxon>Neopterygii</taxon>
        <taxon>Teleostei</taxon>
        <taxon>Neoteleostei</taxon>
        <taxon>Acanthomorphata</taxon>
        <taxon>Ovalentaria</taxon>
        <taxon>Atherinomorphae</taxon>
        <taxon>Beloniformes</taxon>
        <taxon>Adrianichthyidae</taxon>
        <taxon>Oryziinae</taxon>
        <taxon>Oryzias</taxon>
    </lineage>
</organism>
<evidence type="ECO:0000313" key="2">
    <source>
        <dbReference type="EMBL" id="RVE60754.1"/>
    </source>
</evidence>
<keyword evidence="3" id="KW-1185">Reference proteome</keyword>
<protein>
    <submittedName>
        <fullName evidence="2">Uncharacterized protein</fullName>
    </submittedName>
</protein>
<feature type="compositionally biased region" description="Low complexity" evidence="1">
    <location>
        <begin position="58"/>
        <end position="76"/>
    </location>
</feature>
<gene>
    <name evidence="2" type="ORF">OJAV_G00183840</name>
</gene>